<protein>
    <submittedName>
        <fullName evidence="2">Uncharacterized protein LOC119642418</fullName>
    </submittedName>
</protein>
<name>A0A9C5ZF00_9MUSC</name>
<evidence type="ECO:0000313" key="1">
    <source>
        <dbReference type="Proteomes" id="UP000092443"/>
    </source>
</evidence>
<evidence type="ECO:0000313" key="2">
    <source>
        <dbReference type="RefSeq" id="XP_037897506.1"/>
    </source>
</evidence>
<dbReference type="GeneID" id="119642418"/>
<dbReference type="RefSeq" id="XP_037897506.1">
    <property type="nucleotide sequence ID" value="XM_038041578.1"/>
</dbReference>
<keyword evidence="1" id="KW-1185">Reference proteome</keyword>
<proteinExistence type="predicted"/>
<reference evidence="2" key="1">
    <citation type="submission" date="2025-08" db="UniProtKB">
        <authorList>
            <consortium name="RefSeq"/>
        </authorList>
    </citation>
    <scope>IDENTIFICATION</scope>
    <source>
        <tissue evidence="2">Whole body pupa</tissue>
    </source>
</reference>
<organism evidence="1 2">
    <name type="scientific">Glossina fuscipes</name>
    <dbReference type="NCBI Taxonomy" id="7396"/>
    <lineage>
        <taxon>Eukaryota</taxon>
        <taxon>Metazoa</taxon>
        <taxon>Ecdysozoa</taxon>
        <taxon>Arthropoda</taxon>
        <taxon>Hexapoda</taxon>
        <taxon>Insecta</taxon>
        <taxon>Pterygota</taxon>
        <taxon>Neoptera</taxon>
        <taxon>Endopterygota</taxon>
        <taxon>Diptera</taxon>
        <taxon>Brachycera</taxon>
        <taxon>Muscomorpha</taxon>
        <taxon>Hippoboscoidea</taxon>
        <taxon>Glossinidae</taxon>
        <taxon>Glossina</taxon>
    </lineage>
</organism>
<dbReference type="Proteomes" id="UP000092443">
    <property type="component" value="Unplaced"/>
</dbReference>
<dbReference type="AlphaFoldDB" id="A0A9C5ZF00"/>
<accession>A0A9C5ZF00</accession>
<gene>
    <name evidence="2" type="primary">LOC119642418</name>
</gene>
<sequence>MNSVVPVLLEHTDGRHFAQLLGRMSGAISSRSATISVNVVRGVYVVSRRSIDPLFKLVEPVSTPNAFRIASTAFKFSRPNSTETAASSSFLIHDVRSMCLSATYNGLSIAEVSLRAV</sequence>
<dbReference type="KEGG" id="gfs:119642418"/>